<protein>
    <submittedName>
        <fullName evidence="1">Uncharacterized protein</fullName>
    </submittedName>
</protein>
<proteinExistence type="predicted"/>
<name>A0A4Y2EXG4_ARAVE</name>
<gene>
    <name evidence="1" type="ORF">AVEN_28210_1</name>
</gene>
<comment type="caution">
    <text evidence="1">The sequence shown here is derived from an EMBL/GenBank/DDBJ whole genome shotgun (WGS) entry which is preliminary data.</text>
</comment>
<organism evidence="1 2">
    <name type="scientific">Araneus ventricosus</name>
    <name type="common">Orbweaver spider</name>
    <name type="synonym">Epeira ventricosa</name>
    <dbReference type="NCBI Taxonomy" id="182803"/>
    <lineage>
        <taxon>Eukaryota</taxon>
        <taxon>Metazoa</taxon>
        <taxon>Ecdysozoa</taxon>
        <taxon>Arthropoda</taxon>
        <taxon>Chelicerata</taxon>
        <taxon>Arachnida</taxon>
        <taxon>Araneae</taxon>
        <taxon>Araneomorphae</taxon>
        <taxon>Entelegynae</taxon>
        <taxon>Araneoidea</taxon>
        <taxon>Araneidae</taxon>
        <taxon>Araneus</taxon>
    </lineage>
</organism>
<dbReference type="AlphaFoldDB" id="A0A4Y2EXG4"/>
<dbReference type="EMBL" id="BGPR01000728">
    <property type="protein sequence ID" value="GBM33217.1"/>
    <property type="molecule type" value="Genomic_DNA"/>
</dbReference>
<dbReference type="Proteomes" id="UP000499080">
    <property type="component" value="Unassembled WGS sequence"/>
</dbReference>
<evidence type="ECO:0000313" key="1">
    <source>
        <dbReference type="EMBL" id="GBM33217.1"/>
    </source>
</evidence>
<keyword evidence="2" id="KW-1185">Reference proteome</keyword>
<reference evidence="1 2" key="1">
    <citation type="journal article" date="2019" name="Sci. Rep.">
        <title>Orb-weaving spider Araneus ventricosus genome elucidates the spidroin gene catalogue.</title>
        <authorList>
            <person name="Kono N."/>
            <person name="Nakamura H."/>
            <person name="Ohtoshi R."/>
            <person name="Moran D.A.P."/>
            <person name="Shinohara A."/>
            <person name="Yoshida Y."/>
            <person name="Fujiwara M."/>
            <person name="Mori M."/>
            <person name="Tomita M."/>
            <person name="Arakawa K."/>
        </authorList>
    </citation>
    <scope>NUCLEOTIDE SEQUENCE [LARGE SCALE GENOMIC DNA]</scope>
</reference>
<evidence type="ECO:0000313" key="2">
    <source>
        <dbReference type="Proteomes" id="UP000499080"/>
    </source>
</evidence>
<sequence length="146" mass="17013">MATLPESSRKATYPHILELSQTSISDYTYVFQCHFNPQRISIFPFTHLSERRTNLFHPAWQKSRPVQPVLDWLFSHQSLKKTLFQISAWNPDWVPNLGCREMAPDFPLELSQLFLSFASSMDIAMQEDDTITQYARAFTSDNFTMS</sequence>
<accession>A0A4Y2EXG4</accession>